<dbReference type="SUPFAM" id="SSF49313">
    <property type="entry name" value="Cadherin-like"/>
    <property type="match status" value="1"/>
</dbReference>
<proteinExistence type="predicted"/>
<dbReference type="PROSITE" id="PS50268">
    <property type="entry name" value="CADHERIN_2"/>
    <property type="match status" value="1"/>
</dbReference>
<accession>A0A853I0A0</accession>
<protein>
    <submittedName>
        <fullName evidence="4">Type I secretion C-terminal target domain-containing protein</fullName>
    </submittedName>
</protein>
<dbReference type="InterPro" id="IPR013783">
    <property type="entry name" value="Ig-like_fold"/>
</dbReference>
<feature type="compositionally biased region" description="Low complexity" evidence="2">
    <location>
        <begin position="204"/>
        <end position="216"/>
    </location>
</feature>
<feature type="compositionally biased region" description="Polar residues" evidence="2">
    <location>
        <begin position="229"/>
        <end position="253"/>
    </location>
</feature>
<dbReference type="InterPro" id="IPR015919">
    <property type="entry name" value="Cadherin-like_sf"/>
</dbReference>
<sequence>MAAQNQPTDFTKSLSEEATANALLLAGSQLMRSSQVYSKGNIEEKFGHPEVIDKPSQHTGENLRLGNLFELNQNTTSSSARDYSHNVTTENSKVEFAEANQPVIFSSFFLNKLSITDFAPSVNVEERTAEEIASPVIYRDDSETISGAGFTSGYATVSPVLETFSLIIQPSPNQAETQTNPSLTGLIANNSPTLTVNNLTVDNQAPADDANANNAKTPPPQAPTPDNNSTDIRFNGDSQVSESDSNTITNNTEEAAPPAQVDATPPNKPAMSSINSGGETTSDNTLVFSGTAEANSSVEVFIDGVSIGTTSADGSGNWSVDHTGTTLADGNYTITARATDAAGNVSALSSGLPVTIDTTNPTFNNAVFSLTENSASGTAVGTANGTDATTLSYSFSNDTQTSSDGYFQIDANTGAITLTAAGAAADLLNYEAGANSVQHNVKTTDLAGNQTTAQVTINITDVNEAPTTANNTVTAIEDTTYTFSAGNFKFTDVDAGSSLASVKITSLPASGQLLLNGSTVSINDEISLSDINNNLLTYQPASGISGSQSAIFNYQVSDGNNWSSNSAQMDIDILNTITGTNPASQSSNITVDVNNYTTTNQGFQVTGQKINSSTGVLEAGSLDTFSNQGFGVDASTSGNESNTKVEEIGYDTTWNKSEVVTIDFDQDMADATVSYARLHASKDEIGHWDAYKDGVLVGQGDFTASNGHQGNFNVAIGGGFDQLQFTAKLQDGGPLGSSYLIDSITGNTVAQPTGGNDNLTGTAAGDYISGLGGNDILSGGGSDDLIIGGSGTDTMTGGTGADTFDWNVNDQGTVASPTTDTIMDFNIAENDVLHLQDLLVGETQGTLDQFLTVSASGGDTTIDVAHTGNGQVTQKIVLDNVDLTTHYGTSNSSTIISNLISDGSLITD</sequence>
<feature type="compositionally biased region" description="Polar residues" evidence="2">
    <location>
        <begin position="270"/>
        <end position="285"/>
    </location>
</feature>
<dbReference type="PRINTS" id="PR00313">
    <property type="entry name" value="CABNDNGRPT"/>
</dbReference>
<evidence type="ECO:0000256" key="2">
    <source>
        <dbReference type="SAM" id="MobiDB-lite"/>
    </source>
</evidence>
<dbReference type="Pfam" id="PF00353">
    <property type="entry name" value="HemolysinCabind"/>
    <property type="match status" value="1"/>
</dbReference>
<dbReference type="Pfam" id="PF17803">
    <property type="entry name" value="Cadherin_4"/>
    <property type="match status" value="1"/>
</dbReference>
<dbReference type="CDD" id="cd11304">
    <property type="entry name" value="Cadherin_repeat"/>
    <property type="match status" value="1"/>
</dbReference>
<dbReference type="Pfam" id="PF19077">
    <property type="entry name" value="Big_13"/>
    <property type="match status" value="1"/>
</dbReference>
<feature type="region of interest" description="Disordered" evidence="2">
    <location>
        <begin position="204"/>
        <end position="285"/>
    </location>
</feature>
<organism evidence="4 5">
    <name type="scientific">Spartinivicinus marinus</name>
    <dbReference type="NCBI Taxonomy" id="2994442"/>
    <lineage>
        <taxon>Bacteria</taxon>
        <taxon>Pseudomonadati</taxon>
        <taxon>Pseudomonadota</taxon>
        <taxon>Gammaproteobacteria</taxon>
        <taxon>Oceanospirillales</taxon>
        <taxon>Zooshikellaceae</taxon>
        <taxon>Spartinivicinus</taxon>
    </lineage>
</organism>
<evidence type="ECO:0000256" key="1">
    <source>
        <dbReference type="ARBA" id="ARBA00022837"/>
    </source>
</evidence>
<name>A0A853I0A0_9GAMM</name>
<dbReference type="Gene3D" id="2.60.40.10">
    <property type="entry name" value="Immunoglobulins"/>
    <property type="match status" value="1"/>
</dbReference>
<keyword evidence="5" id="KW-1185">Reference proteome</keyword>
<keyword evidence="1" id="KW-0106">Calcium</keyword>
<evidence type="ECO:0000259" key="3">
    <source>
        <dbReference type="PROSITE" id="PS50268"/>
    </source>
</evidence>
<gene>
    <name evidence="4" type="ORF">H0A36_12600</name>
</gene>
<evidence type="ECO:0000313" key="4">
    <source>
        <dbReference type="EMBL" id="NYZ66853.1"/>
    </source>
</evidence>
<dbReference type="NCBIfam" id="TIGR03661">
    <property type="entry name" value="T1SS_VCA0849"/>
    <property type="match status" value="1"/>
</dbReference>
<dbReference type="InterPro" id="IPR002126">
    <property type="entry name" value="Cadherin-like_dom"/>
</dbReference>
<dbReference type="InterPro" id="IPR044016">
    <property type="entry name" value="Big_13"/>
</dbReference>
<dbReference type="InterPro" id="IPR019960">
    <property type="entry name" value="T1SS_VCA0849"/>
</dbReference>
<feature type="domain" description="Cadherin" evidence="3">
    <location>
        <begin position="362"/>
        <end position="468"/>
    </location>
</feature>
<dbReference type="Gene3D" id="2.60.40.60">
    <property type="entry name" value="Cadherins"/>
    <property type="match status" value="1"/>
</dbReference>
<dbReference type="GO" id="GO:0007156">
    <property type="term" value="P:homophilic cell adhesion via plasma membrane adhesion molecules"/>
    <property type="evidence" value="ECO:0007669"/>
    <property type="project" value="InterPro"/>
</dbReference>
<dbReference type="InterPro" id="IPR040853">
    <property type="entry name" value="RapA2_cadherin-like"/>
</dbReference>
<comment type="caution">
    <text evidence="4">The sequence shown here is derived from an EMBL/GenBank/DDBJ whole genome shotgun (WGS) entry which is preliminary data.</text>
</comment>
<dbReference type="Gene3D" id="2.150.10.10">
    <property type="entry name" value="Serralysin-like metalloprotease, C-terminal"/>
    <property type="match status" value="1"/>
</dbReference>
<dbReference type="AlphaFoldDB" id="A0A853I0A0"/>
<dbReference type="RefSeq" id="WP_180568879.1">
    <property type="nucleotide sequence ID" value="NZ_JACCKB010000018.1"/>
</dbReference>
<dbReference type="InterPro" id="IPR011049">
    <property type="entry name" value="Serralysin-like_metalloprot_C"/>
</dbReference>
<dbReference type="GO" id="GO:0016020">
    <property type="term" value="C:membrane"/>
    <property type="evidence" value="ECO:0007669"/>
    <property type="project" value="InterPro"/>
</dbReference>
<evidence type="ECO:0000313" key="5">
    <source>
        <dbReference type="Proteomes" id="UP000569732"/>
    </source>
</evidence>
<dbReference type="InterPro" id="IPR018511">
    <property type="entry name" value="Hemolysin-typ_Ca-bd_CS"/>
</dbReference>
<dbReference type="EMBL" id="JACCKB010000018">
    <property type="protein sequence ID" value="NYZ66853.1"/>
    <property type="molecule type" value="Genomic_DNA"/>
</dbReference>
<dbReference type="PROSITE" id="PS00330">
    <property type="entry name" value="HEMOLYSIN_CALCIUM"/>
    <property type="match status" value="1"/>
</dbReference>
<reference evidence="4 5" key="1">
    <citation type="submission" date="2020-07" db="EMBL/GenBank/DDBJ databases">
        <title>Endozoicomonas sp. nov., isolated from sediment.</title>
        <authorList>
            <person name="Gu T."/>
        </authorList>
    </citation>
    <scope>NUCLEOTIDE SEQUENCE [LARGE SCALE GENOMIC DNA]</scope>
    <source>
        <strain evidence="4 5">SM1973</strain>
    </source>
</reference>
<dbReference type="GO" id="GO:0005509">
    <property type="term" value="F:calcium ion binding"/>
    <property type="evidence" value="ECO:0007669"/>
    <property type="project" value="InterPro"/>
</dbReference>
<dbReference type="SUPFAM" id="SSF51120">
    <property type="entry name" value="beta-Roll"/>
    <property type="match status" value="1"/>
</dbReference>
<dbReference type="InterPro" id="IPR001343">
    <property type="entry name" value="Hemolysn_Ca-bd"/>
</dbReference>
<dbReference type="Proteomes" id="UP000569732">
    <property type="component" value="Unassembled WGS sequence"/>
</dbReference>